<accession>A0ABD5R7E4</accession>
<name>A0ABD5R7E4_9EURY</name>
<keyword evidence="3" id="KW-1185">Reference proteome</keyword>
<evidence type="ECO:0000313" key="2">
    <source>
        <dbReference type="EMBL" id="MFC5365941.1"/>
    </source>
</evidence>
<feature type="transmembrane region" description="Helical" evidence="1">
    <location>
        <begin position="12"/>
        <end position="34"/>
    </location>
</feature>
<gene>
    <name evidence="2" type="ORF">ACFPJ5_03260</name>
</gene>
<evidence type="ECO:0000313" key="3">
    <source>
        <dbReference type="Proteomes" id="UP001596201"/>
    </source>
</evidence>
<protein>
    <submittedName>
        <fullName evidence="2">Cox cluster protein</fullName>
    </submittedName>
</protein>
<keyword evidence="1" id="KW-1133">Transmembrane helix</keyword>
<comment type="caution">
    <text evidence="2">The sequence shown here is derived from an EMBL/GenBank/DDBJ whole genome shotgun (WGS) entry which is preliminary data.</text>
</comment>
<dbReference type="Proteomes" id="UP001596201">
    <property type="component" value="Unassembled WGS sequence"/>
</dbReference>
<dbReference type="Pfam" id="PF24364">
    <property type="entry name" value="DUF7520"/>
    <property type="match status" value="1"/>
</dbReference>
<organism evidence="2 3">
    <name type="scientific">Salinirubrum litoreum</name>
    <dbReference type="NCBI Taxonomy" id="1126234"/>
    <lineage>
        <taxon>Archaea</taxon>
        <taxon>Methanobacteriati</taxon>
        <taxon>Methanobacteriota</taxon>
        <taxon>Stenosarchaea group</taxon>
        <taxon>Halobacteria</taxon>
        <taxon>Halobacteriales</taxon>
        <taxon>Haloferacaceae</taxon>
        <taxon>Salinirubrum</taxon>
    </lineage>
</organism>
<feature type="transmembrane region" description="Helical" evidence="1">
    <location>
        <begin position="54"/>
        <end position="77"/>
    </location>
</feature>
<keyword evidence="1" id="KW-0812">Transmembrane</keyword>
<sequence>MSRRNWDGPRFVLLLYVLLVGVAGTAGFLTATFVDGLERPAYLFLVEFPATQLGFAAYGALTIATVLGIPLLLVVIVSQNIDDEARVE</sequence>
<dbReference type="InterPro" id="IPR055942">
    <property type="entry name" value="DUF7520"/>
</dbReference>
<dbReference type="AlphaFoldDB" id="A0ABD5R7E4"/>
<proteinExistence type="predicted"/>
<evidence type="ECO:0000256" key="1">
    <source>
        <dbReference type="SAM" id="Phobius"/>
    </source>
</evidence>
<reference evidence="2 3" key="1">
    <citation type="journal article" date="2019" name="Int. J. Syst. Evol. Microbiol.">
        <title>The Global Catalogue of Microorganisms (GCM) 10K type strain sequencing project: providing services to taxonomists for standard genome sequencing and annotation.</title>
        <authorList>
            <consortium name="The Broad Institute Genomics Platform"/>
            <consortium name="The Broad Institute Genome Sequencing Center for Infectious Disease"/>
            <person name="Wu L."/>
            <person name="Ma J."/>
        </authorList>
    </citation>
    <scope>NUCLEOTIDE SEQUENCE [LARGE SCALE GENOMIC DNA]</scope>
    <source>
        <strain evidence="2 3">CGMCC 1.12237</strain>
    </source>
</reference>
<keyword evidence="1" id="KW-0472">Membrane</keyword>
<dbReference type="RefSeq" id="WP_227228724.1">
    <property type="nucleotide sequence ID" value="NZ_JAJCVJ010000001.1"/>
</dbReference>
<dbReference type="EMBL" id="JBHSKX010000001">
    <property type="protein sequence ID" value="MFC5365941.1"/>
    <property type="molecule type" value="Genomic_DNA"/>
</dbReference>